<reference evidence="2 3" key="1">
    <citation type="journal article" date="2012" name="Proc. Natl. Acad. Sci. U.S.A.">
        <title>Antigenic diversity is generated by distinct evolutionary mechanisms in African trypanosome species.</title>
        <authorList>
            <person name="Jackson A.P."/>
            <person name="Berry A."/>
            <person name="Aslett M."/>
            <person name="Allison H.C."/>
            <person name="Burton P."/>
            <person name="Vavrova-Anderson J."/>
            <person name="Brown R."/>
            <person name="Browne H."/>
            <person name="Corton N."/>
            <person name="Hauser H."/>
            <person name="Gamble J."/>
            <person name="Gilderthorp R."/>
            <person name="Marcello L."/>
            <person name="McQuillan J."/>
            <person name="Otto T.D."/>
            <person name="Quail M.A."/>
            <person name="Sanders M.J."/>
            <person name="van Tonder A."/>
            <person name="Ginger M.L."/>
            <person name="Field M.C."/>
            <person name="Barry J.D."/>
            <person name="Hertz-Fowler C."/>
            <person name="Berriman M."/>
        </authorList>
    </citation>
    <scope>NUCLEOTIDE SEQUENCE</scope>
    <source>
        <strain evidence="2 3">Y486</strain>
    </source>
</reference>
<evidence type="ECO:0000313" key="3">
    <source>
        <dbReference type="Proteomes" id="UP000009027"/>
    </source>
</evidence>
<name>F9WU80_TRYVY</name>
<protein>
    <submittedName>
        <fullName evidence="2">Uncharacterized protein</fullName>
    </submittedName>
</protein>
<evidence type="ECO:0000256" key="1">
    <source>
        <dbReference type="SAM" id="MobiDB-lite"/>
    </source>
</evidence>
<gene>
    <name evidence="2" type="ORF">TvY486_0040400</name>
</gene>
<dbReference type="VEuPathDB" id="TriTrypDB:TvY486_0040400"/>
<evidence type="ECO:0000313" key="2">
    <source>
        <dbReference type="EMBL" id="CCD21128.1"/>
    </source>
</evidence>
<proteinExistence type="predicted"/>
<keyword evidence="3" id="KW-1185">Reference proteome</keyword>
<dbReference type="AlphaFoldDB" id="F9WU80"/>
<sequence>MTKWMRLAARAKCGGEIFSDFLWAVALDKTGRAGACGRGGVRTRFGPENCDAASGTRRPHEAAAKRPCGACRLAAIWNNPPGKLPTHAGDARDVAKLPWAPPKPGQRQGAGAAFSWAQRFEARSDCQSGRRRGTSGDCPCRRWVRGRCRWNGRCASTARALRRFGAVWRNVPQSPEPRSSNRGPKLRIGEAEARAMERASVIFEASKKPTKGLVAPFAVVEEKAAEPRRRFAARPKGENDRDDCGAEA</sequence>
<feature type="region of interest" description="Disordered" evidence="1">
    <location>
        <begin position="225"/>
        <end position="248"/>
    </location>
</feature>
<dbReference type="EMBL" id="CAEX01007064">
    <property type="protein sequence ID" value="CCD21128.1"/>
    <property type="molecule type" value="Genomic_DNA"/>
</dbReference>
<dbReference type="Proteomes" id="UP000009027">
    <property type="component" value="Unassembled WGS sequence"/>
</dbReference>
<organism evidence="2 3">
    <name type="scientific">Trypanosoma vivax (strain Y486)</name>
    <dbReference type="NCBI Taxonomy" id="1055687"/>
    <lineage>
        <taxon>Eukaryota</taxon>
        <taxon>Discoba</taxon>
        <taxon>Euglenozoa</taxon>
        <taxon>Kinetoplastea</taxon>
        <taxon>Metakinetoplastina</taxon>
        <taxon>Trypanosomatida</taxon>
        <taxon>Trypanosomatidae</taxon>
        <taxon>Trypanosoma</taxon>
        <taxon>Duttonella</taxon>
    </lineage>
</organism>
<accession>F9WU80</accession>
<feature type="non-terminal residue" evidence="2">
    <location>
        <position position="248"/>
    </location>
</feature>